<dbReference type="EMBL" id="KV922844">
    <property type="protein sequence ID" value="PIN88307.1"/>
    <property type="molecule type" value="Genomic_DNA"/>
</dbReference>
<proteinExistence type="predicted"/>
<organism evidence="1 2">
    <name type="scientific">Aquarana catesbeiana</name>
    <name type="common">American bullfrog</name>
    <name type="synonym">Rana catesbeiana</name>
    <dbReference type="NCBI Taxonomy" id="8400"/>
    <lineage>
        <taxon>Eukaryota</taxon>
        <taxon>Metazoa</taxon>
        <taxon>Chordata</taxon>
        <taxon>Craniata</taxon>
        <taxon>Vertebrata</taxon>
        <taxon>Euteleostomi</taxon>
        <taxon>Amphibia</taxon>
        <taxon>Batrachia</taxon>
        <taxon>Anura</taxon>
        <taxon>Neobatrachia</taxon>
        <taxon>Ranoidea</taxon>
        <taxon>Ranidae</taxon>
        <taxon>Aquarana</taxon>
    </lineage>
</organism>
<dbReference type="AlphaFoldDB" id="A0A2G9NB77"/>
<protein>
    <submittedName>
        <fullName evidence="1">Uncharacterized protein</fullName>
    </submittedName>
</protein>
<dbReference type="Proteomes" id="UP000228934">
    <property type="component" value="Unassembled WGS sequence"/>
</dbReference>
<keyword evidence="2" id="KW-1185">Reference proteome</keyword>
<reference evidence="2" key="1">
    <citation type="journal article" date="2017" name="Nat. Commun.">
        <title>The North American bullfrog draft genome provides insight into hormonal regulation of long noncoding RNA.</title>
        <authorList>
            <person name="Hammond S.A."/>
            <person name="Warren R.L."/>
            <person name="Vandervalk B.P."/>
            <person name="Kucuk E."/>
            <person name="Khan H."/>
            <person name="Gibb E.A."/>
            <person name="Pandoh P."/>
            <person name="Kirk H."/>
            <person name="Zhao Y."/>
            <person name="Jones M."/>
            <person name="Mungall A.J."/>
            <person name="Coope R."/>
            <person name="Pleasance S."/>
            <person name="Moore R.A."/>
            <person name="Holt R.A."/>
            <person name="Round J.M."/>
            <person name="Ohora S."/>
            <person name="Walle B.V."/>
            <person name="Veldhoen N."/>
            <person name="Helbing C.C."/>
            <person name="Birol I."/>
        </authorList>
    </citation>
    <scope>NUCLEOTIDE SEQUENCE [LARGE SCALE GENOMIC DNA]</scope>
</reference>
<evidence type="ECO:0000313" key="2">
    <source>
        <dbReference type="Proteomes" id="UP000228934"/>
    </source>
</evidence>
<dbReference type="OrthoDB" id="6159439at2759"/>
<evidence type="ECO:0000313" key="1">
    <source>
        <dbReference type="EMBL" id="PIN88307.1"/>
    </source>
</evidence>
<gene>
    <name evidence="1" type="ORF">AB205_0133450</name>
</gene>
<accession>A0A2G9NB77</accession>
<sequence>MFPTKDVVSLLKAKTACGTRSVIKTPSHYGNVCLRKPDTLSSLTLIIEDITILALRPISYVPRASCLVLRI</sequence>
<name>A0A2G9NB77_AQUCT</name>